<keyword evidence="8" id="KW-1185">Reference proteome</keyword>
<feature type="transmembrane region" description="Helical" evidence="5">
    <location>
        <begin position="154"/>
        <end position="176"/>
    </location>
</feature>
<keyword evidence="5" id="KW-0812">Transmembrane</keyword>
<feature type="domain" description="GRF-type" evidence="6">
    <location>
        <begin position="23"/>
        <end position="74"/>
    </location>
</feature>
<dbReference type="GO" id="GO:0008270">
    <property type="term" value="F:zinc ion binding"/>
    <property type="evidence" value="ECO:0007669"/>
    <property type="project" value="UniProtKB-KW"/>
</dbReference>
<accession>A0A9R0UXC5</accession>
<keyword evidence="5" id="KW-1133">Transmembrane helix</keyword>
<proteinExistence type="predicted"/>
<keyword evidence="1" id="KW-0479">Metal-binding</keyword>
<evidence type="ECO:0000256" key="1">
    <source>
        <dbReference type="ARBA" id="ARBA00022723"/>
    </source>
</evidence>
<keyword evidence="5" id="KW-0472">Membrane</keyword>
<keyword evidence="3" id="KW-0862">Zinc</keyword>
<dbReference type="OMA" id="FGKCESK"/>
<evidence type="ECO:0000256" key="4">
    <source>
        <dbReference type="PROSITE-ProRule" id="PRU01343"/>
    </source>
</evidence>
<evidence type="ECO:0000259" key="6">
    <source>
        <dbReference type="PROSITE" id="PS51999"/>
    </source>
</evidence>
<reference evidence="7 8" key="1">
    <citation type="submission" date="2017-09" db="EMBL/GenBank/DDBJ databases">
        <authorList>
            <consortium name="International Durum Wheat Genome Sequencing Consortium (IDWGSC)"/>
            <person name="Milanesi L."/>
        </authorList>
    </citation>
    <scope>NUCLEOTIDE SEQUENCE [LARGE SCALE GENOMIC DNA]</scope>
    <source>
        <strain evidence="8">cv. Svevo</strain>
    </source>
</reference>
<dbReference type="InterPro" id="IPR010666">
    <property type="entry name" value="Znf_GRF"/>
</dbReference>
<dbReference type="Gramene" id="TRITD1Av1G152580.1">
    <property type="protein sequence ID" value="TRITD1Av1G152580.1"/>
    <property type="gene ID" value="TRITD1Av1G152580"/>
</dbReference>
<gene>
    <name evidence="7" type="ORF">TRITD_1Av1G152580</name>
</gene>
<evidence type="ECO:0000256" key="3">
    <source>
        <dbReference type="ARBA" id="ARBA00022833"/>
    </source>
</evidence>
<dbReference type="AlphaFoldDB" id="A0A9R0UXC5"/>
<dbReference type="PROSITE" id="PS51999">
    <property type="entry name" value="ZF_GRF"/>
    <property type="match status" value="1"/>
</dbReference>
<sequence>MSSSASASRRSWPRYGAVPMTRCPACQRIAPLKRLVTTTDKNGNLGREFVKCESKPEQGKKLKQYTHFEWLDEYIERIQLEGASGELDLPLEAEKLGKFGSGASGSGAPGSGNSIGGARPSIGATVGDAGVTAELKKLNKQMKKLIELQKQGNLMGLMAAFFYVCVIGLAFVYVMIISRK</sequence>
<dbReference type="EMBL" id="LT934111">
    <property type="protein sequence ID" value="VAH06815.1"/>
    <property type="molecule type" value="Genomic_DNA"/>
</dbReference>
<dbReference type="PANTHER" id="PTHR48130">
    <property type="entry name" value="OS12G0467600 PROTEIN"/>
    <property type="match status" value="1"/>
</dbReference>
<evidence type="ECO:0000313" key="7">
    <source>
        <dbReference type="EMBL" id="VAH06815.1"/>
    </source>
</evidence>
<evidence type="ECO:0000313" key="8">
    <source>
        <dbReference type="Proteomes" id="UP000324705"/>
    </source>
</evidence>
<keyword evidence="2 4" id="KW-0863">Zinc-finger</keyword>
<dbReference type="PANTHER" id="PTHR48130:SF7">
    <property type="entry name" value="ZINC FINGER GRF-TYPE DOMAIN-CONTAINING PROTEIN"/>
    <property type="match status" value="1"/>
</dbReference>
<name>A0A9R0UXC5_TRITD</name>
<protein>
    <recommendedName>
        <fullName evidence="6">GRF-type domain-containing protein</fullName>
    </recommendedName>
</protein>
<evidence type="ECO:0000256" key="2">
    <source>
        <dbReference type="ARBA" id="ARBA00022771"/>
    </source>
</evidence>
<dbReference type="Proteomes" id="UP000324705">
    <property type="component" value="Chromosome 1A"/>
</dbReference>
<organism evidence="7 8">
    <name type="scientific">Triticum turgidum subsp. durum</name>
    <name type="common">Durum wheat</name>
    <name type="synonym">Triticum durum</name>
    <dbReference type="NCBI Taxonomy" id="4567"/>
    <lineage>
        <taxon>Eukaryota</taxon>
        <taxon>Viridiplantae</taxon>
        <taxon>Streptophyta</taxon>
        <taxon>Embryophyta</taxon>
        <taxon>Tracheophyta</taxon>
        <taxon>Spermatophyta</taxon>
        <taxon>Magnoliopsida</taxon>
        <taxon>Liliopsida</taxon>
        <taxon>Poales</taxon>
        <taxon>Poaceae</taxon>
        <taxon>BOP clade</taxon>
        <taxon>Pooideae</taxon>
        <taxon>Triticodae</taxon>
        <taxon>Triticeae</taxon>
        <taxon>Triticinae</taxon>
        <taxon>Triticum</taxon>
    </lineage>
</organism>
<evidence type="ECO:0000256" key="5">
    <source>
        <dbReference type="SAM" id="Phobius"/>
    </source>
</evidence>